<evidence type="ECO:0000256" key="1">
    <source>
        <dbReference type="SAM" id="MobiDB-lite"/>
    </source>
</evidence>
<evidence type="ECO:0000313" key="2">
    <source>
        <dbReference type="EMBL" id="MDN0050488.1"/>
    </source>
</evidence>
<feature type="region of interest" description="Disordered" evidence="1">
    <location>
        <begin position="17"/>
        <end position="41"/>
    </location>
</feature>
<keyword evidence="3" id="KW-1185">Reference proteome</keyword>
<feature type="compositionally biased region" description="Basic residues" evidence="1">
    <location>
        <begin position="28"/>
        <end position="41"/>
    </location>
</feature>
<evidence type="ECO:0000313" key="3">
    <source>
        <dbReference type="Proteomes" id="UP001167871"/>
    </source>
</evidence>
<name>A0ABT7X8S7_9BACE</name>
<dbReference type="RefSeq" id="WP_301934975.1">
    <property type="nucleotide sequence ID" value="NZ_JAUEII010000038.1"/>
</dbReference>
<dbReference type="Proteomes" id="UP001167871">
    <property type="component" value="Unassembled WGS sequence"/>
</dbReference>
<reference evidence="2" key="1">
    <citation type="submission" date="2023-06" db="EMBL/GenBank/DDBJ databases">
        <authorList>
            <person name="Zeman M."/>
            <person name="Kubasova T."/>
            <person name="Jahodarova E."/>
            <person name="Nykrynova M."/>
            <person name="Rychlik I."/>
        </authorList>
    </citation>
    <scope>NUCLEOTIDE SEQUENCE</scope>
    <source>
        <strain evidence="2">84_SSukc20</strain>
    </source>
</reference>
<proteinExistence type="predicted"/>
<sequence>MIWDEFLRHFRFCDEEDSGLSDEEQERKRPKNRPKHTRKRIHQAQKNFLEKFKTASYCRCDNIGAKNNLFMIEPPMNEESFRTWLHQSHYRKTLKIKENKPYLHLCQNKTFYTTLNERTMKA</sequence>
<protein>
    <submittedName>
        <fullName evidence="2">Uncharacterized protein</fullName>
    </submittedName>
</protein>
<reference evidence="2" key="2">
    <citation type="submission" date="2024-05" db="EMBL/GenBank/DDBJ databases">
        <title>Identification and characterization of horizontal gene transfer across gut microbiota members of farm animals based on homology search.</title>
        <authorList>
            <person name="Schwarzerova J."/>
            <person name="Nykrynova M."/>
            <person name="Jureckova K."/>
            <person name="Cejkova D."/>
            <person name="Rychlik I."/>
        </authorList>
    </citation>
    <scope>NUCLEOTIDE SEQUENCE</scope>
    <source>
        <strain evidence="2">84_SSukc20</strain>
    </source>
</reference>
<dbReference type="EMBL" id="JAUEII010000038">
    <property type="protein sequence ID" value="MDN0050488.1"/>
    <property type="molecule type" value="Genomic_DNA"/>
</dbReference>
<organism evidence="2 3">
    <name type="scientific">Bacteroides gallinaceum</name>
    <dbReference type="NCBI Taxonomy" id="1462571"/>
    <lineage>
        <taxon>Bacteria</taxon>
        <taxon>Pseudomonadati</taxon>
        <taxon>Bacteroidota</taxon>
        <taxon>Bacteroidia</taxon>
        <taxon>Bacteroidales</taxon>
        <taxon>Bacteroidaceae</taxon>
        <taxon>Bacteroides</taxon>
    </lineage>
</organism>
<comment type="caution">
    <text evidence="2">The sequence shown here is derived from an EMBL/GenBank/DDBJ whole genome shotgun (WGS) entry which is preliminary data.</text>
</comment>
<gene>
    <name evidence="2" type="ORF">QVO10_14080</name>
</gene>
<accession>A0ABT7X8S7</accession>